<dbReference type="EMBL" id="ML743566">
    <property type="protein sequence ID" value="KAE8139324.1"/>
    <property type="molecule type" value="Genomic_DNA"/>
</dbReference>
<name>A0A5N6T105_ASPPS</name>
<reference evidence="1 2" key="1">
    <citation type="submission" date="2019-04" db="EMBL/GenBank/DDBJ databases">
        <title>Friends and foes A comparative genomics study of 23 Aspergillus species from section Flavi.</title>
        <authorList>
            <consortium name="DOE Joint Genome Institute"/>
            <person name="Kjaerbolling I."/>
            <person name="Vesth T."/>
            <person name="Frisvad J.C."/>
            <person name="Nybo J.L."/>
            <person name="Theobald S."/>
            <person name="Kildgaard S."/>
            <person name="Isbrandt T."/>
            <person name="Kuo A."/>
            <person name="Sato A."/>
            <person name="Lyhne E.K."/>
            <person name="Kogle M.E."/>
            <person name="Wiebenga A."/>
            <person name="Kun R.S."/>
            <person name="Lubbers R.J."/>
            <person name="Makela M.R."/>
            <person name="Barry K."/>
            <person name="Chovatia M."/>
            <person name="Clum A."/>
            <person name="Daum C."/>
            <person name="Haridas S."/>
            <person name="He G."/>
            <person name="LaButti K."/>
            <person name="Lipzen A."/>
            <person name="Mondo S."/>
            <person name="Riley R."/>
            <person name="Salamov A."/>
            <person name="Simmons B.A."/>
            <person name="Magnuson J.K."/>
            <person name="Henrissat B."/>
            <person name="Mortensen U.H."/>
            <person name="Larsen T.O."/>
            <person name="Devries R.P."/>
            <person name="Grigoriev I.V."/>
            <person name="Machida M."/>
            <person name="Baker S.E."/>
            <person name="Andersen M.R."/>
        </authorList>
    </citation>
    <scope>NUCLEOTIDE SEQUENCE [LARGE SCALE GENOMIC DNA]</scope>
    <source>
        <strain evidence="1 2">CBS 117625</strain>
    </source>
</reference>
<keyword evidence="2" id="KW-1185">Reference proteome</keyword>
<dbReference type="AlphaFoldDB" id="A0A5N6T105"/>
<accession>A0A5N6T105</accession>
<gene>
    <name evidence="1" type="ORF">BDV38DRAFT_291391</name>
</gene>
<organism evidence="1 2">
    <name type="scientific">Aspergillus pseudotamarii</name>
    <dbReference type="NCBI Taxonomy" id="132259"/>
    <lineage>
        <taxon>Eukaryota</taxon>
        <taxon>Fungi</taxon>
        <taxon>Dikarya</taxon>
        <taxon>Ascomycota</taxon>
        <taxon>Pezizomycotina</taxon>
        <taxon>Eurotiomycetes</taxon>
        <taxon>Eurotiomycetidae</taxon>
        <taxon>Eurotiales</taxon>
        <taxon>Aspergillaceae</taxon>
        <taxon>Aspergillus</taxon>
        <taxon>Aspergillus subgen. Circumdati</taxon>
    </lineage>
</organism>
<evidence type="ECO:0000313" key="1">
    <source>
        <dbReference type="EMBL" id="KAE8139324.1"/>
    </source>
</evidence>
<evidence type="ECO:0000313" key="2">
    <source>
        <dbReference type="Proteomes" id="UP000325672"/>
    </source>
</evidence>
<dbReference type="GeneID" id="43645938"/>
<dbReference type="Proteomes" id="UP000325672">
    <property type="component" value="Unassembled WGS sequence"/>
</dbReference>
<protein>
    <submittedName>
        <fullName evidence="1">Uncharacterized protein</fullName>
    </submittedName>
</protein>
<dbReference type="RefSeq" id="XP_031915387.1">
    <property type="nucleotide sequence ID" value="XM_032061728.1"/>
</dbReference>
<proteinExistence type="predicted"/>
<dbReference type="OrthoDB" id="4369670at2759"/>
<sequence length="337" mass="38207">MDYLVKQADINLRHIPYKHVIGTVVSPETRSATTIDTLSSSIRFWLYTKGFKKDEDIIRLQERGSSLAEALLMLMTLLPYRPAHIAGSSQKKTIIPSLTKGRGILKETSLSIALMQVSSEGPLEDSTIEAAKEVRVRRILDAEVQLAEDPDSVLEMAEEQLNETDDTPLHALIQSSSRIPGDSSTRDTISEPIFKTRIQLLNGGRYYNGCRRQNLKVDIYLPMNIICYNKSRKVLDSDAGARLAIAATREEGGRFITVYTTNHGFWAPYKANTFVDWLNGIGYVQICRTPRRYLHFQPQLLEGLPEELKYFVNGGCTDDKGVKFKNEFERESSRRQR</sequence>